<sequence>MSYSRVLQSNGLEGLRDRLSDYGVNYIVNNIKTSEAWLRFAKYYPPKYIRKRLLKLGYEINNRDYWENSVFRIKNNLTNHQQIGNDPKYRDFKIQLALYEKGHALLIIQKTYHLWRKKINSAKIIQHAVIKWLYRPGGSFMKQAKDRYHQRVNRKPGYRNPYPSPGLKLDDEDFAIIRKRKIDGQVFLKLTKDDFMQAGLEMGPAIKLADEVKSLKTMPKRPFSSYHSLKEVLAKYGMESEGIDAIPLFSPPIPHSIQDDDVYFEECITEINKRLRDYGTLYPDSLEAMRNEKYTNKTDFANTLLFQDSEDLICITEDKQHKIPMGFAQNIKQLESSFETNKRKRKRDEAFDDDFDYLYGIVTTGRDWHFLLYSPGEIAQASESAYTIEFNKKSLDKDSEEYTQYTIVSLRELNTKLTVEISELRKKYAELEANNIE</sequence>
<feature type="coiled-coil region" evidence="1">
    <location>
        <begin position="407"/>
        <end position="434"/>
    </location>
</feature>
<evidence type="ECO:0000256" key="1">
    <source>
        <dbReference type="SAM" id="Coils"/>
    </source>
</evidence>
<dbReference type="InterPro" id="IPR013761">
    <property type="entry name" value="SAM/pointed_sf"/>
</dbReference>
<keyword evidence="3" id="KW-1185">Reference proteome</keyword>
<dbReference type="OrthoDB" id="2368541at2759"/>
<reference evidence="2" key="1">
    <citation type="submission" date="2021-06" db="EMBL/GenBank/DDBJ databases">
        <authorList>
            <person name="Kallberg Y."/>
            <person name="Tangrot J."/>
            <person name="Rosling A."/>
        </authorList>
    </citation>
    <scope>NUCLEOTIDE SEQUENCE</scope>
    <source>
        <strain evidence="2">MT106</strain>
    </source>
</reference>
<gene>
    <name evidence="2" type="ORF">AGERDE_LOCUS9852</name>
</gene>
<dbReference type="Proteomes" id="UP000789831">
    <property type="component" value="Unassembled WGS sequence"/>
</dbReference>
<organism evidence="2 3">
    <name type="scientific">Ambispora gerdemannii</name>
    <dbReference type="NCBI Taxonomy" id="144530"/>
    <lineage>
        <taxon>Eukaryota</taxon>
        <taxon>Fungi</taxon>
        <taxon>Fungi incertae sedis</taxon>
        <taxon>Mucoromycota</taxon>
        <taxon>Glomeromycotina</taxon>
        <taxon>Glomeromycetes</taxon>
        <taxon>Archaeosporales</taxon>
        <taxon>Ambisporaceae</taxon>
        <taxon>Ambispora</taxon>
    </lineage>
</organism>
<dbReference type="EMBL" id="CAJVPL010002649">
    <property type="protein sequence ID" value="CAG8616423.1"/>
    <property type="molecule type" value="Genomic_DNA"/>
</dbReference>
<comment type="caution">
    <text evidence="2">The sequence shown here is derived from an EMBL/GenBank/DDBJ whole genome shotgun (WGS) entry which is preliminary data.</text>
</comment>
<keyword evidence="1" id="KW-0175">Coiled coil</keyword>
<protein>
    <submittedName>
        <fullName evidence="2">694_t:CDS:1</fullName>
    </submittedName>
</protein>
<evidence type="ECO:0000313" key="2">
    <source>
        <dbReference type="EMBL" id="CAG8616423.1"/>
    </source>
</evidence>
<accession>A0A9N9CUE4</accession>
<proteinExistence type="predicted"/>
<dbReference type="Gene3D" id="1.10.150.50">
    <property type="entry name" value="Transcription Factor, Ets-1"/>
    <property type="match status" value="1"/>
</dbReference>
<dbReference type="AlphaFoldDB" id="A0A9N9CUE4"/>
<name>A0A9N9CUE4_9GLOM</name>
<evidence type="ECO:0000313" key="3">
    <source>
        <dbReference type="Proteomes" id="UP000789831"/>
    </source>
</evidence>
<feature type="non-terminal residue" evidence="2">
    <location>
        <position position="1"/>
    </location>
</feature>